<dbReference type="InterPro" id="IPR001077">
    <property type="entry name" value="COMT_C"/>
</dbReference>
<evidence type="ECO:0000256" key="3">
    <source>
        <dbReference type="ARBA" id="ARBA00022691"/>
    </source>
</evidence>
<dbReference type="Gene3D" id="3.40.50.150">
    <property type="entry name" value="Vaccinia Virus protein VP39"/>
    <property type="match status" value="1"/>
</dbReference>
<dbReference type="Pfam" id="PF08100">
    <property type="entry name" value="Dimerisation"/>
    <property type="match status" value="1"/>
</dbReference>
<dbReference type="RefSeq" id="WP_270155177.1">
    <property type="nucleotide sequence ID" value="NZ_JAPNNL010000041.1"/>
</dbReference>
<dbReference type="SUPFAM" id="SSF46785">
    <property type="entry name" value="Winged helix' DNA-binding domain"/>
    <property type="match status" value="1"/>
</dbReference>
<dbReference type="InterPro" id="IPR036388">
    <property type="entry name" value="WH-like_DNA-bd_sf"/>
</dbReference>
<dbReference type="InterPro" id="IPR036390">
    <property type="entry name" value="WH_DNA-bd_sf"/>
</dbReference>
<accession>A0ABT4SB39</accession>
<keyword evidence="2" id="KW-0808">Transferase</keyword>
<feature type="domain" description="O-methyltransferase dimerisation" evidence="5">
    <location>
        <begin position="31"/>
        <end position="97"/>
    </location>
</feature>
<proteinExistence type="predicted"/>
<evidence type="ECO:0000259" key="5">
    <source>
        <dbReference type="Pfam" id="PF08100"/>
    </source>
</evidence>
<dbReference type="PANTHER" id="PTHR43712:SF2">
    <property type="entry name" value="O-METHYLTRANSFERASE CICE"/>
    <property type="match status" value="1"/>
</dbReference>
<evidence type="ECO:0000256" key="1">
    <source>
        <dbReference type="ARBA" id="ARBA00022603"/>
    </source>
</evidence>
<keyword evidence="3" id="KW-0949">S-adenosyl-L-methionine</keyword>
<dbReference type="EMBL" id="JAPNNL010000041">
    <property type="protein sequence ID" value="MDA0634367.1"/>
    <property type="molecule type" value="Genomic_DNA"/>
</dbReference>
<dbReference type="PANTHER" id="PTHR43712">
    <property type="entry name" value="PUTATIVE (AFU_ORTHOLOGUE AFUA_4G14580)-RELATED"/>
    <property type="match status" value="1"/>
</dbReference>
<dbReference type="SUPFAM" id="SSF53335">
    <property type="entry name" value="S-adenosyl-L-methionine-dependent methyltransferases"/>
    <property type="match status" value="1"/>
</dbReference>
<dbReference type="InterPro" id="IPR012967">
    <property type="entry name" value="COMT_dimerisation"/>
</dbReference>
<organism evidence="6 7">
    <name type="scientific">Nonomuraea corallina</name>
    <dbReference type="NCBI Taxonomy" id="2989783"/>
    <lineage>
        <taxon>Bacteria</taxon>
        <taxon>Bacillati</taxon>
        <taxon>Actinomycetota</taxon>
        <taxon>Actinomycetes</taxon>
        <taxon>Streptosporangiales</taxon>
        <taxon>Streptosporangiaceae</taxon>
        <taxon>Nonomuraea</taxon>
    </lineage>
</organism>
<dbReference type="PROSITE" id="PS51683">
    <property type="entry name" value="SAM_OMT_II"/>
    <property type="match status" value="1"/>
</dbReference>
<evidence type="ECO:0000256" key="2">
    <source>
        <dbReference type="ARBA" id="ARBA00022679"/>
    </source>
</evidence>
<evidence type="ECO:0000259" key="4">
    <source>
        <dbReference type="Pfam" id="PF00891"/>
    </source>
</evidence>
<dbReference type="Gene3D" id="1.10.10.10">
    <property type="entry name" value="Winged helix-like DNA-binding domain superfamily/Winged helix DNA-binding domain"/>
    <property type="match status" value="1"/>
</dbReference>
<dbReference type="PIRSF" id="PIRSF005739">
    <property type="entry name" value="O-mtase"/>
    <property type="match status" value="1"/>
</dbReference>
<dbReference type="GO" id="GO:0008168">
    <property type="term" value="F:methyltransferase activity"/>
    <property type="evidence" value="ECO:0007669"/>
    <property type="project" value="UniProtKB-KW"/>
</dbReference>
<feature type="domain" description="O-methyltransferase C-terminal" evidence="4">
    <location>
        <begin position="123"/>
        <end position="327"/>
    </location>
</feature>
<keyword evidence="7" id="KW-1185">Reference proteome</keyword>
<sequence length="353" mass="38344">MTLHQHPDALTFSLVDPYQHIQKMLDAVPDFAALHAAVELDVFEALATQTVTSDELADACGADPDAMNRLLGWLHARGFVADSSAGYRLTELGHVLTAEADPSQRHAVLVAGSTYWWNAIGRLAHTIRRGQPTQLEGQPVYEYLACTPGLAEQFDRFMTARSTAVGRDLASLDGWAEVRLVADLGGGLGGVLAALVHAHPHLRGVLAERPGVTARAHAYLKEQGLLGRVEIVAADIFEEIPRGAQRYLLSSILHNYSDEACVSLLTEVRHALQDNAGGQVWIVEGLLPRRTSTPSPWYATDIRMMSLFQGGQVRRASQLRRLARQAGQTIVHATPLPCGQTVLAARPARGHES</sequence>
<reference evidence="6" key="1">
    <citation type="submission" date="2022-11" db="EMBL/GenBank/DDBJ databases">
        <title>Nonomuraea corallina sp. nov., a new species of the genus Nonomuraea isolated from sea side sediment in Thai sea.</title>
        <authorList>
            <person name="Ngamcharungchit C."/>
            <person name="Matsumoto A."/>
            <person name="Suriyachadkun C."/>
            <person name="Panbangred W."/>
            <person name="Inahashi Y."/>
            <person name="Intra B."/>
        </authorList>
    </citation>
    <scope>NUCLEOTIDE SEQUENCE</scope>
    <source>
        <strain evidence="6">MCN248</strain>
    </source>
</reference>
<dbReference type="InterPro" id="IPR016461">
    <property type="entry name" value="COMT-like"/>
</dbReference>
<protein>
    <submittedName>
        <fullName evidence="6">Methyltransferase</fullName>
    </submittedName>
</protein>
<dbReference type="Pfam" id="PF00891">
    <property type="entry name" value="Methyltransf_2"/>
    <property type="match status" value="1"/>
</dbReference>
<dbReference type="InterPro" id="IPR029063">
    <property type="entry name" value="SAM-dependent_MTases_sf"/>
</dbReference>
<gene>
    <name evidence="6" type="ORF">OUY22_13160</name>
</gene>
<dbReference type="GO" id="GO:0032259">
    <property type="term" value="P:methylation"/>
    <property type="evidence" value="ECO:0007669"/>
    <property type="project" value="UniProtKB-KW"/>
</dbReference>
<dbReference type="Proteomes" id="UP001144036">
    <property type="component" value="Unassembled WGS sequence"/>
</dbReference>
<comment type="caution">
    <text evidence="6">The sequence shown here is derived from an EMBL/GenBank/DDBJ whole genome shotgun (WGS) entry which is preliminary data.</text>
</comment>
<evidence type="ECO:0000313" key="6">
    <source>
        <dbReference type="EMBL" id="MDA0634367.1"/>
    </source>
</evidence>
<keyword evidence="1 6" id="KW-0489">Methyltransferase</keyword>
<name>A0ABT4SB39_9ACTN</name>
<evidence type="ECO:0000313" key="7">
    <source>
        <dbReference type="Proteomes" id="UP001144036"/>
    </source>
</evidence>